<dbReference type="Proteomes" id="UP001055514">
    <property type="component" value="Chromosome"/>
</dbReference>
<sequence length="287" mass="32927">MNQYHIKVNKNNCAEILNKLGAIGYAVQFPKIDCEEFSIFTYEDGGIKFVDNQYVIDRANWAVEGIVDLSESELNDHVILHRNNVHDATHCDNQEKFIYLTSDQIIYYWDGEWINSAINKSNDYENYLTKSLTLIPTDQEITSEYKTFKVEGLEGLVDGKAALTAALAGETVQISVEPWEEKKWDTFNPLEDDVSTKVFFSGMSEGVQKVFFRIKPKTILINGVEVPAPFKPNQDESFYVIDHDSKCGYIKVSRLCHDTWAQFGVWRTEEEIKQVVAALRKVFEVQP</sequence>
<organism evidence="1 2">
    <name type="scientific">Acinetobacter pittii</name>
    <name type="common">Acinetobacter genomosp. 3</name>
    <dbReference type="NCBI Taxonomy" id="48296"/>
    <lineage>
        <taxon>Bacteria</taxon>
        <taxon>Pseudomonadati</taxon>
        <taxon>Pseudomonadota</taxon>
        <taxon>Gammaproteobacteria</taxon>
        <taxon>Moraxellales</taxon>
        <taxon>Moraxellaceae</taxon>
        <taxon>Acinetobacter</taxon>
        <taxon>Acinetobacter calcoaceticus/baumannii complex</taxon>
    </lineage>
</organism>
<evidence type="ECO:0000313" key="1">
    <source>
        <dbReference type="EMBL" id="USU93370.1"/>
    </source>
</evidence>
<gene>
    <name evidence="1" type="ORF">MWH18_13525</name>
</gene>
<protein>
    <submittedName>
        <fullName evidence="1">Uncharacterized protein</fullName>
    </submittedName>
</protein>
<evidence type="ECO:0000313" key="2">
    <source>
        <dbReference type="Proteomes" id="UP001055514"/>
    </source>
</evidence>
<name>A0AAE9S7N5_ACIPI</name>
<dbReference type="RefSeq" id="WP_050458237.1">
    <property type="nucleotide sequence ID" value="NZ_CP029610.1"/>
</dbReference>
<dbReference type="AlphaFoldDB" id="A0AAE9S7N5"/>
<accession>A0AAE9S7N5</accession>
<proteinExistence type="predicted"/>
<dbReference type="EMBL" id="CP095407">
    <property type="protein sequence ID" value="USU93370.1"/>
    <property type="molecule type" value="Genomic_DNA"/>
</dbReference>
<reference evidence="1" key="1">
    <citation type="submission" date="2022-04" db="EMBL/GenBank/DDBJ databases">
        <title>Emergence of ST220 Acinetobacter pittii strain in bloodstream infection, which co-producing chromosomal NDM-1 and OXA-820 carbapenemases.</title>
        <authorList>
            <person name="Tian C."/>
            <person name="Xing M."/>
            <person name="Fu L."/>
            <person name="Xia D."/>
        </authorList>
    </citation>
    <scope>NUCLEOTIDE SEQUENCE</scope>
    <source>
        <strain evidence="1">TCM</strain>
    </source>
</reference>